<evidence type="ECO:0000313" key="2">
    <source>
        <dbReference type="Proteomes" id="UP000291591"/>
    </source>
</evidence>
<accession>A0A4Q7USE0</accession>
<gene>
    <name evidence="1" type="ORF">EV383_0473</name>
</gene>
<evidence type="ECO:0000313" key="1">
    <source>
        <dbReference type="EMBL" id="RZT83661.1"/>
    </source>
</evidence>
<organism evidence="1 2">
    <name type="scientific">Pseudonocardia sediminis</name>
    <dbReference type="NCBI Taxonomy" id="1397368"/>
    <lineage>
        <taxon>Bacteria</taxon>
        <taxon>Bacillati</taxon>
        <taxon>Actinomycetota</taxon>
        <taxon>Actinomycetes</taxon>
        <taxon>Pseudonocardiales</taxon>
        <taxon>Pseudonocardiaceae</taxon>
        <taxon>Pseudonocardia</taxon>
    </lineage>
</organism>
<proteinExistence type="predicted"/>
<comment type="caution">
    <text evidence="1">The sequence shown here is derived from an EMBL/GenBank/DDBJ whole genome shotgun (WGS) entry which is preliminary data.</text>
</comment>
<reference evidence="1 2" key="1">
    <citation type="submission" date="2019-02" db="EMBL/GenBank/DDBJ databases">
        <title>Sequencing the genomes of 1000 actinobacteria strains.</title>
        <authorList>
            <person name="Klenk H.-P."/>
        </authorList>
    </citation>
    <scope>NUCLEOTIDE SEQUENCE [LARGE SCALE GENOMIC DNA]</scope>
    <source>
        <strain evidence="1 2">DSM 45779</strain>
    </source>
</reference>
<sequence>MILPAGVLFPLSPAQVISERDWQMIAKDPESSEGKRVVVYGRITQFDAATGRTSFRADVRGTPFPSDENYPDGMVNTILDGSESDLLPLVEGDVFRAEATVTDATTYDTQIGGQTVAPHLDVTAIERSID</sequence>
<dbReference type="AlphaFoldDB" id="A0A4Q7USE0"/>
<dbReference type="Proteomes" id="UP000291591">
    <property type="component" value="Unassembled WGS sequence"/>
</dbReference>
<protein>
    <submittedName>
        <fullName evidence="1">Uncharacterized protein</fullName>
    </submittedName>
</protein>
<name>A0A4Q7USE0_PSEST</name>
<keyword evidence="2" id="KW-1185">Reference proteome</keyword>
<dbReference type="EMBL" id="SHKL01000001">
    <property type="protein sequence ID" value="RZT83661.1"/>
    <property type="molecule type" value="Genomic_DNA"/>
</dbReference>